<dbReference type="AlphaFoldDB" id="A0A0D6QRI0"/>
<dbReference type="SUPFAM" id="SSF52058">
    <property type="entry name" value="L domain-like"/>
    <property type="match status" value="1"/>
</dbReference>
<dbReference type="PANTHER" id="PTHR36766">
    <property type="entry name" value="PLANT BROAD-SPECTRUM MILDEW RESISTANCE PROTEIN RPW8"/>
    <property type="match status" value="1"/>
</dbReference>
<dbReference type="Pfam" id="PF23559">
    <property type="entry name" value="WHD_DRP"/>
    <property type="match status" value="1"/>
</dbReference>
<evidence type="ECO:0000256" key="1">
    <source>
        <dbReference type="ARBA" id="ARBA00022737"/>
    </source>
</evidence>
<evidence type="ECO:0000259" key="3">
    <source>
        <dbReference type="Pfam" id="PF00931"/>
    </source>
</evidence>
<feature type="domain" description="Disease resistance R13L4/SHOC-2-like LRR" evidence="5">
    <location>
        <begin position="606"/>
        <end position="928"/>
    </location>
</feature>
<dbReference type="InterPro" id="IPR036388">
    <property type="entry name" value="WH-like_DNA-bd_sf"/>
</dbReference>
<dbReference type="InterPro" id="IPR042197">
    <property type="entry name" value="Apaf_helical"/>
</dbReference>
<accession>A0A0D6QRI0</accession>
<reference evidence="6" key="1">
    <citation type="submission" date="2015-03" db="EMBL/GenBank/DDBJ databases">
        <title>A transcriptome of Araucaria cunninghamii, an australian fine timber species.</title>
        <authorList>
            <person name="Jing Yi C.J.Y."/>
            <person name="Yin San L.Y.S."/>
            <person name="Abdul Karim S.S."/>
            <person name="Wan Azmi N.N."/>
            <person name="Hercus R.R."/>
            <person name="Croft L.L."/>
        </authorList>
    </citation>
    <scope>NUCLEOTIDE SEQUENCE</scope>
    <source>
        <strain evidence="6">MI0301</strain>
        <tissue evidence="6">Leaf</tissue>
    </source>
</reference>
<dbReference type="InterPro" id="IPR002182">
    <property type="entry name" value="NB-ARC"/>
</dbReference>
<dbReference type="Pfam" id="PF00931">
    <property type="entry name" value="NB-ARC"/>
    <property type="match status" value="1"/>
</dbReference>
<dbReference type="SUPFAM" id="SSF52540">
    <property type="entry name" value="P-loop containing nucleoside triphosphate hydrolases"/>
    <property type="match status" value="1"/>
</dbReference>
<feature type="domain" description="Disease resistance protein winged helix" evidence="4">
    <location>
        <begin position="462"/>
        <end position="533"/>
    </location>
</feature>
<dbReference type="PRINTS" id="PR00364">
    <property type="entry name" value="DISEASERSIST"/>
</dbReference>
<organism evidence="6">
    <name type="scientific">Araucaria cunninghamii</name>
    <name type="common">Hoop pine</name>
    <name type="synonym">Moreton Bay pine</name>
    <dbReference type="NCBI Taxonomy" id="56994"/>
    <lineage>
        <taxon>Eukaryota</taxon>
        <taxon>Viridiplantae</taxon>
        <taxon>Streptophyta</taxon>
        <taxon>Embryophyta</taxon>
        <taxon>Tracheophyta</taxon>
        <taxon>Spermatophyta</taxon>
        <taxon>Pinopsida</taxon>
        <taxon>Pinidae</taxon>
        <taxon>Conifers II</taxon>
        <taxon>Araucariales</taxon>
        <taxon>Araucariaceae</taxon>
        <taxon>Araucaria</taxon>
    </lineage>
</organism>
<keyword evidence="2" id="KW-0611">Plant defense</keyword>
<name>A0A0D6QRI0_ARACU</name>
<dbReference type="Gene3D" id="3.40.50.300">
    <property type="entry name" value="P-loop containing nucleotide triphosphate hydrolases"/>
    <property type="match status" value="1"/>
</dbReference>
<dbReference type="Gene3D" id="3.80.10.10">
    <property type="entry name" value="Ribonuclease Inhibitor"/>
    <property type="match status" value="2"/>
</dbReference>
<feature type="domain" description="NB-ARC" evidence="3">
    <location>
        <begin position="194"/>
        <end position="370"/>
    </location>
</feature>
<dbReference type="GO" id="GO:0043531">
    <property type="term" value="F:ADP binding"/>
    <property type="evidence" value="ECO:0007669"/>
    <property type="project" value="InterPro"/>
</dbReference>
<dbReference type="GO" id="GO:0006952">
    <property type="term" value="P:defense response"/>
    <property type="evidence" value="ECO:0007669"/>
    <property type="project" value="UniProtKB-KW"/>
</dbReference>
<dbReference type="FunFam" id="1.10.10.10:FF:000322">
    <property type="entry name" value="Probable disease resistance protein At1g63360"/>
    <property type="match status" value="1"/>
</dbReference>
<evidence type="ECO:0000259" key="5">
    <source>
        <dbReference type="Pfam" id="PF23598"/>
    </source>
</evidence>
<dbReference type="PANTHER" id="PTHR36766:SF64">
    <property type="entry name" value="OS12G0206100 PROTEIN"/>
    <property type="match status" value="1"/>
</dbReference>
<evidence type="ECO:0000256" key="2">
    <source>
        <dbReference type="ARBA" id="ARBA00022821"/>
    </source>
</evidence>
<evidence type="ECO:0000313" key="6">
    <source>
        <dbReference type="EMBL" id="JAG93802.1"/>
    </source>
</evidence>
<dbReference type="Pfam" id="PF23598">
    <property type="entry name" value="LRR_14"/>
    <property type="match status" value="1"/>
</dbReference>
<dbReference type="InterPro" id="IPR055414">
    <property type="entry name" value="LRR_R13L4/SHOC2-like"/>
</dbReference>
<dbReference type="InterPro" id="IPR058922">
    <property type="entry name" value="WHD_DRP"/>
</dbReference>
<dbReference type="Gene3D" id="1.10.10.10">
    <property type="entry name" value="Winged helix-like DNA-binding domain superfamily/Winged helix DNA-binding domain"/>
    <property type="match status" value="1"/>
</dbReference>
<keyword evidence="1" id="KW-0677">Repeat</keyword>
<proteinExistence type="predicted"/>
<dbReference type="InterPro" id="IPR027417">
    <property type="entry name" value="P-loop_NTPase"/>
</dbReference>
<dbReference type="InterPro" id="IPR032675">
    <property type="entry name" value="LRR_dom_sf"/>
</dbReference>
<dbReference type="EMBL" id="GCKF01045593">
    <property type="protein sequence ID" value="JAG93802.1"/>
    <property type="molecule type" value="Transcribed_RNA"/>
</dbReference>
<protein>
    <submittedName>
        <fullName evidence="6">Uncharacterized protein</fullName>
    </submittedName>
</protein>
<dbReference type="Gene3D" id="1.10.8.430">
    <property type="entry name" value="Helical domain of apoptotic protease-activating factors"/>
    <property type="match status" value="1"/>
</dbReference>
<evidence type="ECO:0000259" key="4">
    <source>
        <dbReference type="Pfam" id="PF23559"/>
    </source>
</evidence>
<sequence length="993" mass="113038">MADPGFVSGLIGLGITVAVNEITEHIKLALYCKKELHNLEALLNRIAPINTDIQKYRMGLKLGQIDVTSGADMIAPPKAVNEWLKKLNTLVQQANVMTAECCIKMPTYNVISRYKMSKRIRQIIAEMEEHLKDTDLINMTSQLAGNVKLGQGLQRIERQIHDLISTTDASISASSNYPTQRLQPVHEPLIVGQEEVFETLKEKILDQQKGLTRMGVVAMGGAGKTLLLKTVLNSKDVQESFKQDLVMWLTVSHNPSLRALRLNLGRLVALQINQSFNERHDDENVRRWIEEKMKSRRFLLFLDDVWESDNLLEELGVPDETVDGCKIVVSTRDRRILPKMRVKRTDTITLGVLSENDSWRLFKSHAFASDNNEVPSVNVEETARCVCSECDGLPLAIKVIAASMAGVTDPVEWEVMLRRLQNAVELNQEVQEKLYNRLRLSYDYLGRYDPTLQLCYLYIGAFKEDEDMYMEDLINLWIGEGLIATSRPGDDPLEIGRAQANLLVDRCLIEASIMDADGQVMVCTMHDVLHDLALQIAEAEENCLYRAGRNLDSFPVDDCSGRTRISLMENSFPSVPDTFEGGQVLSMLLSENKSLTQFPAHAMATMTWVRVLDLGGTSVEQLPSSLGSMKQLVCLRLARVPVKRLPESISKLRKLQIMDLSNCLQLEQLPVGIDKLVSLRYLDLSYCQHLQFLPSGISRLLSLQYLRTEGCWQVWEPRTRMAQSLCQKTKATLNLGAEEKAACFKDLHTLVQLKWLGLEEFRARIEHGTMGSMIEMRTLVLCLTRQSDLPDDMTEMRKIRTLFVSCRDLIRTPPWFAEFRTLSCLILSGCDKLQELCALQKLPMLRRLDIGGSWTMKVLPAEFGKAGAFPVLERFWLEKMMVLEEIAELEEGAMPLLKRLGIGVCPKLKMLPTGFFKLKSLRQIQVYSCPDVLKRMEDGGEDCEYVKQLQEEQGVEIIKEYSGHTRLKEISKRMGNKYWWDRFVKEMWMNFHL</sequence>